<organism evidence="3 4">
    <name type="scientific">Phyllosticta citricarpa</name>
    <dbReference type="NCBI Taxonomy" id="55181"/>
    <lineage>
        <taxon>Eukaryota</taxon>
        <taxon>Fungi</taxon>
        <taxon>Dikarya</taxon>
        <taxon>Ascomycota</taxon>
        <taxon>Pezizomycotina</taxon>
        <taxon>Dothideomycetes</taxon>
        <taxon>Dothideomycetes incertae sedis</taxon>
        <taxon>Botryosphaeriales</taxon>
        <taxon>Phyllostictaceae</taxon>
        <taxon>Phyllosticta</taxon>
    </lineage>
</organism>
<accession>A0ABR1LD14</accession>
<keyword evidence="2" id="KW-0812">Transmembrane</keyword>
<evidence type="ECO:0000256" key="1">
    <source>
        <dbReference type="SAM" id="MobiDB-lite"/>
    </source>
</evidence>
<evidence type="ECO:0000313" key="4">
    <source>
        <dbReference type="Proteomes" id="UP001365128"/>
    </source>
</evidence>
<gene>
    <name evidence="3" type="ORF">IWX46DRAFT_354869</name>
</gene>
<protein>
    <recommendedName>
        <fullName evidence="5">Transmembrane protein</fullName>
    </recommendedName>
</protein>
<feature type="compositionally biased region" description="Basic residues" evidence="1">
    <location>
        <begin position="48"/>
        <end position="60"/>
    </location>
</feature>
<evidence type="ECO:0000313" key="3">
    <source>
        <dbReference type="EMBL" id="KAK7532534.1"/>
    </source>
</evidence>
<feature type="transmembrane region" description="Helical" evidence="2">
    <location>
        <begin position="65"/>
        <end position="83"/>
    </location>
</feature>
<sequence length="240" mass="28010">MEKRKNNHDDQRQRAHRVTRWSQTDRQTDTRQRAPQQADRQHAPTVQIRRRAAGRARRPGMRPTHLLSFSLAVVLFLPTFRMWGSGERDVLMADDNATAWLDRGVCGCIHEAPRPRDSLHTSKPTPQDNRPHAAMETRKSPPLTLPHCLSPSVFPSGHRVHGVRQAQSLKEQQQQQQLPPSIFRSRIWERCAELQHAVSSQKRDRRFYWREDESEYRATRERLLKGRIRCWLGCCVSPHG</sequence>
<evidence type="ECO:0008006" key="5">
    <source>
        <dbReference type="Google" id="ProtNLM"/>
    </source>
</evidence>
<name>A0ABR1LD14_9PEZI</name>
<comment type="caution">
    <text evidence="3">The sequence shown here is derived from an EMBL/GenBank/DDBJ whole genome shotgun (WGS) entry which is preliminary data.</text>
</comment>
<keyword evidence="4" id="KW-1185">Reference proteome</keyword>
<feature type="compositionally biased region" description="Basic and acidic residues" evidence="1">
    <location>
        <begin position="1"/>
        <end position="13"/>
    </location>
</feature>
<reference evidence="3 4" key="1">
    <citation type="submission" date="2024-04" db="EMBL/GenBank/DDBJ databases">
        <title>Phyllosticta paracitricarpa is synonymous to the EU quarantine fungus P. citricarpa based on phylogenomic analyses.</title>
        <authorList>
            <consortium name="Lawrence Berkeley National Laboratory"/>
            <person name="Van Ingen-Buijs V.A."/>
            <person name="Van Westerhoven A.C."/>
            <person name="Haridas S."/>
            <person name="Skiadas P."/>
            <person name="Martin F."/>
            <person name="Groenewald J.Z."/>
            <person name="Crous P.W."/>
            <person name="Seidl M.F."/>
        </authorList>
    </citation>
    <scope>NUCLEOTIDE SEQUENCE [LARGE SCALE GENOMIC DNA]</scope>
    <source>
        <strain evidence="3 4">CBS 122670</strain>
    </source>
</reference>
<proteinExistence type="predicted"/>
<keyword evidence="2" id="KW-1133">Transmembrane helix</keyword>
<feature type="region of interest" description="Disordered" evidence="1">
    <location>
        <begin position="112"/>
        <end position="142"/>
    </location>
</feature>
<dbReference type="EMBL" id="JBBPDW010000051">
    <property type="protein sequence ID" value="KAK7532534.1"/>
    <property type="molecule type" value="Genomic_DNA"/>
</dbReference>
<feature type="region of interest" description="Disordered" evidence="1">
    <location>
        <begin position="1"/>
        <end position="61"/>
    </location>
</feature>
<dbReference type="Proteomes" id="UP001365128">
    <property type="component" value="Unassembled WGS sequence"/>
</dbReference>
<keyword evidence="2" id="KW-0472">Membrane</keyword>
<evidence type="ECO:0000256" key="2">
    <source>
        <dbReference type="SAM" id="Phobius"/>
    </source>
</evidence>
<feature type="compositionally biased region" description="Basic and acidic residues" evidence="1">
    <location>
        <begin position="129"/>
        <end position="139"/>
    </location>
</feature>